<dbReference type="Proteomes" id="UP000001307">
    <property type="component" value="Unassembled WGS sequence"/>
</dbReference>
<evidence type="ECO:0000313" key="2">
    <source>
        <dbReference type="EMBL" id="CBY11078.1"/>
    </source>
</evidence>
<accession>E4XM71</accession>
<reference evidence="2 3" key="1">
    <citation type="journal article" date="2010" name="Science">
        <title>Plasticity of animal genome architecture unmasked by rapid evolution of a pelagic tunicate.</title>
        <authorList>
            <person name="Denoeud F."/>
            <person name="Henriet S."/>
            <person name="Mungpakdee S."/>
            <person name="Aury J.M."/>
            <person name="Da Silva C."/>
            <person name="Brinkmann H."/>
            <person name="Mikhaleva J."/>
            <person name="Olsen L.C."/>
            <person name="Jubin C."/>
            <person name="Canestro C."/>
            <person name="Bouquet J.M."/>
            <person name="Danks G."/>
            <person name="Poulain J."/>
            <person name="Campsteijn C."/>
            <person name="Adamski M."/>
            <person name="Cross I."/>
            <person name="Yadetie F."/>
            <person name="Muffato M."/>
            <person name="Louis A."/>
            <person name="Butcher S."/>
            <person name="Tsagkogeorga G."/>
            <person name="Konrad A."/>
            <person name="Singh S."/>
            <person name="Jensen M.F."/>
            <person name="Cong E.H."/>
            <person name="Eikeseth-Otteraa H."/>
            <person name="Noel B."/>
            <person name="Anthouard V."/>
            <person name="Porcel B.M."/>
            <person name="Kachouri-Lafond R."/>
            <person name="Nishino A."/>
            <person name="Ugolini M."/>
            <person name="Chourrout P."/>
            <person name="Nishida H."/>
            <person name="Aasland R."/>
            <person name="Huzurbazar S."/>
            <person name="Westhof E."/>
            <person name="Delsuc F."/>
            <person name="Lehrach H."/>
            <person name="Reinhardt R."/>
            <person name="Weissenbach J."/>
            <person name="Roy S.W."/>
            <person name="Artiguenave F."/>
            <person name="Postlethwait J.H."/>
            <person name="Manak J.R."/>
            <person name="Thompson E.M."/>
            <person name="Jaillon O."/>
            <person name="Du Pasquier L."/>
            <person name="Boudinot P."/>
            <person name="Liberles D.A."/>
            <person name="Volff J.N."/>
            <person name="Philippe H."/>
            <person name="Lenhard B."/>
            <person name="Roest Crollius H."/>
            <person name="Wincker P."/>
            <person name="Chourrout D."/>
        </authorList>
    </citation>
    <scope>NUCLEOTIDE SEQUENCE [LARGE SCALE GENOMIC DNA]</scope>
</reference>
<protein>
    <submittedName>
        <fullName evidence="2">Uncharacterized protein</fullName>
    </submittedName>
</protein>
<feature type="region of interest" description="Disordered" evidence="1">
    <location>
        <begin position="731"/>
        <end position="750"/>
    </location>
</feature>
<proteinExistence type="predicted"/>
<gene>
    <name evidence="2" type="ORF">GSOID_T00014821001</name>
</gene>
<dbReference type="InParanoid" id="E4XM71"/>
<evidence type="ECO:0000256" key="1">
    <source>
        <dbReference type="SAM" id="MobiDB-lite"/>
    </source>
</evidence>
<sequence>MKFDELTPVIADLQTFLHQEGAAWRSISIIPWQAGPSGDCFLGVDSGNSRCGLGRVFDALHRPTAALAMSTVKRDFFVVLLKVREVDEELLFFVKKTASVLDTLHSFETLIRYRWNKAMEGHRFMWFFPQLALLAANRFPRDQELKQITLANFCKENTEGNFTFPSLRVEVDKGTALSQTAEKARIGFINVKFNTAVEPFKKMAPNGKIWCPAPALFGLTGRLATELVKAWDRFQLGPQLPASEVEIPALEVFCLARMEPVILRFKRIPKNQQTPAVLELLVASTFVHQISDELLGLRDINDLAEHLRLQGDVKANWSRAFLQERAQFLCDAFMIDLGHYNPWFALTCWARRFLERAWQWIEKIQYQPKRVPGSLLPADLRTKFNRVKLAKRVPANIETPDSLVTMGNVQNNPLIVLLQISPLKVLVIGEDISEDEWKSTLVKTEILCRPGVFEDEEVDTLLSLERALRVRNTNEISIYWSKFRLLLEQYPFAPHAQKIRLLPDWKDFYLAEQVALNVEFYIAQIGEPCDKIKLIRTWNIRFGAREVRAVLEPLEELPVVPKFQNNHLLLLEPSEISSNSICIPKENDVYCAVKNCGHPLFDLIFCEVHLTNFVELMQQSQFYPVSAPRMQHKFGDANEWLAEEFPERSPMDLMGSYYRARALREVIALHNHDSGEVLPARELTMAGVKAFTNATDVAWASRETWRNEDLLKAVQAVLEHFEQQEYVYVNKRDPTPPNEVDLPTRGPQYKDGILTETDKYRWEVLPPHLDERNDPGTFENLRKRPEGVGGYQSLIEKEKVQPSFGIHATVLAQSEGDALVFEIAENAAGSRNIGSPVRLYISNGRTIATDPAGDGTDMKPEDRDTVPALNFDSKALHKYLQKHADKKFKPKVDYGFPELVQLCAFANLHPETRFVVNFRTRNTLQRAKTYMIHYMKLNNWKEHPRIVLTALGKEPEKESLPACFFVHAHGCNYILWRPVREGQDRNFQLWPRNYDQRYELHFYAHMVLSNYFPGGLAVENLIGLVIKDLYPKVDDRQQEIYKKQLFGVAFFALSLELNDSAKLDLLKIAGGELFLDIEWAKSFNFMKDHWLALQAGGSSRMAEFQNDCKQRVLQKHHPRVFDVHRAISWIKNHLPSDERYSAAIVKSIQGGWRQNCPFPHTDEFMDVDMVNMFFTHRRGNLIFPKREPLPNLPIAGRFILACDKDSPLSEVRQHKEGVVRMREYQEQRQRLRLQARQELEREAEALPLPPLAPAVQHNQNEQIADAIVQELRNLHIQPVAERERPGPVEQPDSDTELVDEEITPDSHSSDGSISEEAITDEEEVENPIGLHQLVLAEVDEHNVRRRFEPRLVQLVEEDEMAPQPDNDQAFECCFLFPYGNYRHLFDNEAESFQEFGQSTRIAVRELLEEDDQEIVFEAHLSEVDVESNRRRHATISQDGRLTTKQYVLRSPSNLSVGERNAQRRAENVLPSHRAEAEPDTVQLVDDLTRANLGEQMQGQWLANGEVFAPARSDRKIQFQDEKDRPLHCEVGQGAGGYVVDWANIQQSQADLSAVRPVATRDYGRIRTIPRVVTDSKRARTAQNAMARDPHYRAVRMFRAMGIPSWQVGVPSHEISIRLTADERNVIYKLATTISWKGMGRVEGVDEAADELALRVISDTLVITQLLADLCRQYGNLRPPTIRTELKKAFQRMNPHGTVATWAKDFFPQPGHEF</sequence>
<name>E4XM71_OIKDI</name>
<evidence type="ECO:0000313" key="3">
    <source>
        <dbReference type="Proteomes" id="UP000001307"/>
    </source>
</evidence>
<feature type="compositionally biased region" description="Basic and acidic residues" evidence="1">
    <location>
        <begin position="1460"/>
        <end position="1476"/>
    </location>
</feature>
<feature type="compositionally biased region" description="Acidic residues" evidence="1">
    <location>
        <begin position="1291"/>
        <end position="1303"/>
    </location>
</feature>
<dbReference type="EMBL" id="FN653074">
    <property type="protein sequence ID" value="CBY11078.1"/>
    <property type="molecule type" value="Genomic_DNA"/>
</dbReference>
<keyword evidence="3" id="KW-1185">Reference proteome</keyword>
<organism evidence="2 3">
    <name type="scientific">Oikopleura dioica</name>
    <name type="common">Tunicate</name>
    <dbReference type="NCBI Taxonomy" id="34765"/>
    <lineage>
        <taxon>Eukaryota</taxon>
        <taxon>Metazoa</taxon>
        <taxon>Chordata</taxon>
        <taxon>Tunicata</taxon>
        <taxon>Appendicularia</taxon>
        <taxon>Copelata</taxon>
        <taxon>Oikopleuridae</taxon>
        <taxon>Oikopleura</taxon>
    </lineage>
</organism>
<feature type="region of interest" description="Disordered" evidence="1">
    <location>
        <begin position="1455"/>
        <end position="1478"/>
    </location>
</feature>
<feature type="region of interest" description="Disordered" evidence="1">
    <location>
        <begin position="1277"/>
        <end position="1315"/>
    </location>
</feature>